<dbReference type="GO" id="GO:0102130">
    <property type="term" value="F:malonyl-CoA methyltransferase activity"/>
    <property type="evidence" value="ECO:0007669"/>
    <property type="project" value="UniProtKB-EC"/>
</dbReference>
<evidence type="ECO:0000313" key="4">
    <source>
        <dbReference type="EMBL" id="AWD32713.1"/>
    </source>
</evidence>
<reference evidence="4 5" key="1">
    <citation type="journal article" date="2018" name="Parasitology">
        <title>The reduced genome of Candidatus Kinetoplastibacterium sorsogonicusi, the endosymbiont of Kentomonas sorsogonicus (Trypanosomatidae): loss of the haem-synthesis pathway.</title>
        <authorList>
            <person name="Silva F.M."/>
            <person name="Kostygov A.Y."/>
            <person name="Spodareva V.V."/>
            <person name="Butenko A."/>
            <person name="Tossou R."/>
            <person name="Lukes J."/>
            <person name="Yurchenko V."/>
            <person name="Alves J.M.P."/>
        </authorList>
    </citation>
    <scope>NUCLEOTIDE SEQUENCE [LARGE SCALE GENOMIC DNA]</scope>
    <source>
        <strain evidence="4 5">MF-08</strain>
    </source>
</reference>
<dbReference type="OrthoDB" id="9760689at2"/>
<keyword evidence="2 4" id="KW-0808">Transferase</keyword>
<dbReference type="InterPro" id="IPR029063">
    <property type="entry name" value="SAM-dependent_MTases_sf"/>
</dbReference>
<evidence type="ECO:0000259" key="3">
    <source>
        <dbReference type="Pfam" id="PF08241"/>
    </source>
</evidence>
<keyword evidence="1 4" id="KW-0489">Methyltransferase</keyword>
<dbReference type="PANTHER" id="PTHR13090">
    <property type="entry name" value="ARGININE-HYDROXYLASE NDUFAF5, MITOCHONDRIAL"/>
    <property type="match status" value="1"/>
</dbReference>
<dbReference type="GO" id="GO:0008757">
    <property type="term" value="F:S-adenosylmethionine-dependent methyltransferase activity"/>
    <property type="evidence" value="ECO:0007669"/>
    <property type="project" value="InterPro"/>
</dbReference>
<evidence type="ECO:0000256" key="1">
    <source>
        <dbReference type="ARBA" id="ARBA00022603"/>
    </source>
</evidence>
<dbReference type="KEGG" id="kso:CKSOR_00613"/>
<organism evidence="4 5">
    <name type="scientific">Candidatus Kinetoplastidibacterium kentomonadis</name>
    <dbReference type="NCBI Taxonomy" id="1576550"/>
    <lineage>
        <taxon>Bacteria</taxon>
        <taxon>Pseudomonadati</taxon>
        <taxon>Pseudomonadota</taxon>
        <taxon>Betaproteobacteria</taxon>
        <taxon>Candidatus Kinetoplastidibacterium</taxon>
    </lineage>
</organism>
<sequence length="293" mass="34183">MNICNINKKHVILQFERRNLSNSKFLYEEIANRLAMRLKYVKINPKYILDVGCNAANNFSLLNTMFSKSSYIGLDFCKKSIERAHKIINNIDKRYFIFNFFKNIPKIQHKLILSDMASTNIENEYIDLIWSNMALHWHDNIQEVFEEWYRILKTEGIINFSCFGTNTIKELHKAIKEANIKTSYMIFNDIHTIGDTLNKSGFANIVMSQETLTFTYENPERLLKDVQGIGGNPMYNRHNGLLGKEKLRLIYESLNNQKNQSNLIPLTINIIYGYACKSKTINNSVTHKINFIS</sequence>
<dbReference type="Gene3D" id="3.40.50.150">
    <property type="entry name" value="Vaccinia Virus protein VP39"/>
    <property type="match status" value="1"/>
</dbReference>
<evidence type="ECO:0000313" key="5">
    <source>
        <dbReference type="Proteomes" id="UP000266796"/>
    </source>
</evidence>
<name>A0A3S7JAL3_9PROT</name>
<dbReference type="Pfam" id="PF08241">
    <property type="entry name" value="Methyltransf_11"/>
    <property type="match status" value="1"/>
</dbReference>
<dbReference type="PANTHER" id="PTHR13090:SF1">
    <property type="entry name" value="ARGININE-HYDROXYLASE NDUFAF5, MITOCHONDRIAL"/>
    <property type="match status" value="1"/>
</dbReference>
<dbReference type="SUPFAM" id="SSF53335">
    <property type="entry name" value="S-adenosyl-L-methionine-dependent methyltransferases"/>
    <property type="match status" value="1"/>
</dbReference>
<accession>A0A3S7JAL3</accession>
<proteinExistence type="predicted"/>
<feature type="domain" description="Methyltransferase type 11" evidence="3">
    <location>
        <begin position="49"/>
        <end position="158"/>
    </location>
</feature>
<keyword evidence="5" id="KW-1185">Reference proteome</keyword>
<dbReference type="EC" id="2.1.1.197" evidence="4"/>
<dbReference type="AlphaFoldDB" id="A0A3S7JAL3"/>
<dbReference type="InterPro" id="IPR013216">
    <property type="entry name" value="Methyltransf_11"/>
</dbReference>
<dbReference type="Proteomes" id="UP000266796">
    <property type="component" value="Chromosome"/>
</dbReference>
<dbReference type="InterPro" id="IPR050602">
    <property type="entry name" value="Malonyl-ACP_OMT"/>
</dbReference>
<evidence type="ECO:0000256" key="2">
    <source>
        <dbReference type="ARBA" id="ARBA00022679"/>
    </source>
</evidence>
<gene>
    <name evidence="4" type="primary">bioC</name>
    <name evidence="4" type="ORF">CKSOR_00613</name>
</gene>
<dbReference type="GO" id="GO:0032259">
    <property type="term" value="P:methylation"/>
    <property type="evidence" value="ECO:0007669"/>
    <property type="project" value="UniProtKB-KW"/>
</dbReference>
<dbReference type="CDD" id="cd02440">
    <property type="entry name" value="AdoMet_MTases"/>
    <property type="match status" value="1"/>
</dbReference>
<protein>
    <submittedName>
        <fullName evidence="4">Malonyl-[acyl-carrier protein] O-methyltransferase</fullName>
        <ecNumber evidence="4">2.1.1.197</ecNumber>
    </submittedName>
</protein>
<dbReference type="EMBL" id="CP025628">
    <property type="protein sequence ID" value="AWD32713.1"/>
    <property type="molecule type" value="Genomic_DNA"/>
</dbReference>
<dbReference type="RefSeq" id="WP_108674109.1">
    <property type="nucleotide sequence ID" value="NZ_CP025628.1"/>
</dbReference>